<keyword evidence="4" id="KW-1185">Reference proteome</keyword>
<reference evidence="3" key="3">
    <citation type="submission" date="2015-06" db="UniProtKB">
        <authorList>
            <consortium name="EnsemblMetazoa"/>
        </authorList>
    </citation>
    <scope>IDENTIFICATION</scope>
</reference>
<proteinExistence type="predicted"/>
<feature type="compositionally biased region" description="Polar residues" evidence="1">
    <location>
        <begin position="23"/>
        <end position="33"/>
    </location>
</feature>
<dbReference type="HOGENOM" id="CLU_1129989_0_0_1"/>
<gene>
    <name evidence="2" type="ORF">CAPTEDRAFT_194462</name>
</gene>
<dbReference type="Proteomes" id="UP000014760">
    <property type="component" value="Unassembled WGS sequence"/>
</dbReference>
<name>R7UTT1_CAPTE</name>
<evidence type="ECO:0000256" key="1">
    <source>
        <dbReference type="SAM" id="MobiDB-lite"/>
    </source>
</evidence>
<protein>
    <submittedName>
        <fullName evidence="2 3">Uncharacterized protein</fullName>
    </submittedName>
</protein>
<dbReference type="EMBL" id="AMQN01007314">
    <property type="status" value="NOT_ANNOTATED_CDS"/>
    <property type="molecule type" value="Genomic_DNA"/>
</dbReference>
<accession>R7UTT1</accession>
<evidence type="ECO:0000313" key="4">
    <source>
        <dbReference type="Proteomes" id="UP000014760"/>
    </source>
</evidence>
<feature type="compositionally biased region" description="Basic residues" evidence="1">
    <location>
        <begin position="85"/>
        <end position="94"/>
    </location>
</feature>
<evidence type="ECO:0000313" key="2">
    <source>
        <dbReference type="EMBL" id="ELU06816.1"/>
    </source>
</evidence>
<reference evidence="4" key="1">
    <citation type="submission" date="2012-12" db="EMBL/GenBank/DDBJ databases">
        <authorList>
            <person name="Hellsten U."/>
            <person name="Grimwood J."/>
            <person name="Chapman J.A."/>
            <person name="Shapiro H."/>
            <person name="Aerts A."/>
            <person name="Otillar R.P."/>
            <person name="Terry A.Y."/>
            <person name="Boore J.L."/>
            <person name="Simakov O."/>
            <person name="Marletaz F."/>
            <person name="Cho S.-J."/>
            <person name="Edsinger-Gonzales E."/>
            <person name="Havlak P."/>
            <person name="Kuo D.-H."/>
            <person name="Larsson T."/>
            <person name="Lv J."/>
            <person name="Arendt D."/>
            <person name="Savage R."/>
            <person name="Osoegawa K."/>
            <person name="de Jong P."/>
            <person name="Lindberg D.R."/>
            <person name="Seaver E.C."/>
            <person name="Weisblat D.A."/>
            <person name="Putnam N.H."/>
            <person name="Grigoriev I.V."/>
            <person name="Rokhsar D.S."/>
        </authorList>
    </citation>
    <scope>NUCLEOTIDE SEQUENCE</scope>
    <source>
        <strain evidence="4">I ESC-2004</strain>
    </source>
</reference>
<feature type="compositionally biased region" description="Low complexity" evidence="1">
    <location>
        <begin position="166"/>
        <end position="178"/>
    </location>
</feature>
<sequence length="246" mass="25782">MRSPIELLTPKQNGAAQEDGASCSGTGRDSPSLSKAPAKGSIRGLWKKAFKSMKPEKSEKNTNTVSAAAEGGEDSSDNRPEKPKRQSSLKKGLRRKDSKEKEAAAGAVGGGDRFDSEDRPDSSDNPQEIDPVYSLLKCAADLPRQGGKGGSTGHDCCPRGIGIGTNGSSSRGSSPASGEDSQSTTSCSCPCHHPELLEGYHTKFLNSFVIKKKTSCPMIDIQVIGSAIMSIALLEVQTSAATLQVV</sequence>
<feature type="region of interest" description="Disordered" evidence="1">
    <location>
        <begin position="146"/>
        <end position="185"/>
    </location>
</feature>
<evidence type="ECO:0000313" key="3">
    <source>
        <dbReference type="EnsemblMetazoa" id="CapteP194462"/>
    </source>
</evidence>
<organism evidence="2">
    <name type="scientific">Capitella teleta</name>
    <name type="common">Polychaete worm</name>
    <dbReference type="NCBI Taxonomy" id="283909"/>
    <lineage>
        <taxon>Eukaryota</taxon>
        <taxon>Metazoa</taxon>
        <taxon>Spiralia</taxon>
        <taxon>Lophotrochozoa</taxon>
        <taxon>Annelida</taxon>
        <taxon>Polychaeta</taxon>
        <taxon>Sedentaria</taxon>
        <taxon>Scolecida</taxon>
        <taxon>Capitellidae</taxon>
        <taxon>Capitella</taxon>
    </lineage>
</organism>
<feature type="compositionally biased region" description="Basic and acidic residues" evidence="1">
    <location>
        <begin position="112"/>
        <end position="122"/>
    </location>
</feature>
<dbReference type="OrthoDB" id="6142901at2759"/>
<reference evidence="2 4" key="2">
    <citation type="journal article" date="2013" name="Nature">
        <title>Insights into bilaterian evolution from three spiralian genomes.</title>
        <authorList>
            <person name="Simakov O."/>
            <person name="Marletaz F."/>
            <person name="Cho S.J."/>
            <person name="Edsinger-Gonzales E."/>
            <person name="Havlak P."/>
            <person name="Hellsten U."/>
            <person name="Kuo D.H."/>
            <person name="Larsson T."/>
            <person name="Lv J."/>
            <person name="Arendt D."/>
            <person name="Savage R."/>
            <person name="Osoegawa K."/>
            <person name="de Jong P."/>
            <person name="Grimwood J."/>
            <person name="Chapman J.A."/>
            <person name="Shapiro H."/>
            <person name="Aerts A."/>
            <person name="Otillar R.P."/>
            <person name="Terry A.Y."/>
            <person name="Boore J.L."/>
            <person name="Grigoriev I.V."/>
            <person name="Lindberg D.R."/>
            <person name="Seaver E.C."/>
            <person name="Weisblat D.A."/>
            <person name="Putnam N.H."/>
            <person name="Rokhsar D.S."/>
        </authorList>
    </citation>
    <scope>NUCLEOTIDE SEQUENCE</scope>
    <source>
        <strain evidence="2 4">I ESC-2004</strain>
    </source>
</reference>
<dbReference type="EnsemblMetazoa" id="CapteT194462">
    <property type="protein sequence ID" value="CapteP194462"/>
    <property type="gene ID" value="CapteG194462"/>
</dbReference>
<dbReference type="EMBL" id="KB300390">
    <property type="protein sequence ID" value="ELU06816.1"/>
    <property type="molecule type" value="Genomic_DNA"/>
</dbReference>
<feature type="region of interest" description="Disordered" evidence="1">
    <location>
        <begin position="1"/>
        <end position="129"/>
    </location>
</feature>
<dbReference type="AlphaFoldDB" id="R7UTT1"/>